<dbReference type="EMBL" id="JACHIN010000001">
    <property type="protein sequence ID" value="MBB5075938.1"/>
    <property type="molecule type" value="Genomic_DNA"/>
</dbReference>
<accession>A0A7W8EE04</accession>
<gene>
    <name evidence="1" type="ORF">HNR40_001384</name>
</gene>
<sequence length="311" mass="35776">MITFPVEARPPPRFHQPEFSHIAMHPGKRERLYNEIHHHLSARPQMEITRHCPTILTGGSQRTQTTDTFHTLWTTLLDNASSPRSELPLGRQRGHDAHMRLRLLLQSKQTATIHRYVTPGRGSVRRYMKLLGGFLYLPDREAVHFGRALARDARRITDQELEFLLSVEWRARLTAAWLIGLDRRTQFREHLGRLLLESDLVHAGSGYCFALARFAEPQDTEILTAYLDHYLPRLDCHYDQDHALGALLHLDARNNTHHAARYLIPNGLWSQSTWRDTDPAKCKSNMDERCAFATAAMSKTLPGWAAGRRKT</sequence>
<dbReference type="RefSeq" id="WP_221339941.1">
    <property type="nucleotide sequence ID" value="NZ_JACHIN010000001.1"/>
</dbReference>
<keyword evidence="2" id="KW-1185">Reference proteome</keyword>
<dbReference type="AlphaFoldDB" id="A0A7W8EE04"/>
<dbReference type="Pfam" id="PF19463">
    <property type="entry name" value="DUF6000"/>
    <property type="match status" value="1"/>
</dbReference>
<comment type="caution">
    <text evidence="1">The sequence shown here is derived from an EMBL/GenBank/DDBJ whole genome shotgun (WGS) entry which is preliminary data.</text>
</comment>
<protein>
    <submittedName>
        <fullName evidence="1">Uncharacterized protein</fullName>
    </submittedName>
</protein>
<evidence type="ECO:0000313" key="1">
    <source>
        <dbReference type="EMBL" id="MBB5075938.1"/>
    </source>
</evidence>
<reference evidence="1 2" key="1">
    <citation type="submission" date="2020-08" db="EMBL/GenBank/DDBJ databases">
        <title>Genomic Encyclopedia of Type Strains, Phase IV (KMG-IV): sequencing the most valuable type-strain genomes for metagenomic binning, comparative biology and taxonomic classification.</title>
        <authorList>
            <person name="Goeker M."/>
        </authorList>
    </citation>
    <scope>NUCLEOTIDE SEQUENCE [LARGE SCALE GENOMIC DNA]</scope>
    <source>
        <strain evidence="1 2">DSM 45385</strain>
    </source>
</reference>
<evidence type="ECO:0000313" key="2">
    <source>
        <dbReference type="Proteomes" id="UP000568380"/>
    </source>
</evidence>
<name>A0A7W8EE04_9ACTN</name>
<organism evidence="1 2">
    <name type="scientific">Nonomuraea endophytica</name>
    <dbReference type="NCBI Taxonomy" id="714136"/>
    <lineage>
        <taxon>Bacteria</taxon>
        <taxon>Bacillati</taxon>
        <taxon>Actinomycetota</taxon>
        <taxon>Actinomycetes</taxon>
        <taxon>Streptosporangiales</taxon>
        <taxon>Streptosporangiaceae</taxon>
        <taxon>Nonomuraea</taxon>
    </lineage>
</organism>
<dbReference type="InterPro" id="IPR046042">
    <property type="entry name" value="DUF6000"/>
</dbReference>
<proteinExistence type="predicted"/>
<dbReference type="Proteomes" id="UP000568380">
    <property type="component" value="Unassembled WGS sequence"/>
</dbReference>